<name>A0A3P7BVL1_HYMDI</name>
<dbReference type="GO" id="GO:0008017">
    <property type="term" value="F:microtubule binding"/>
    <property type="evidence" value="ECO:0007669"/>
    <property type="project" value="TreeGrafter"/>
</dbReference>
<dbReference type="PANTHER" id="PTHR18947:SF39">
    <property type="entry name" value="PROTEIN HOOK"/>
    <property type="match status" value="1"/>
</dbReference>
<evidence type="ECO:0000256" key="6">
    <source>
        <dbReference type="ARBA" id="ARBA00023212"/>
    </source>
</evidence>
<gene>
    <name evidence="8" type="ORF">HDID_LOCUS11126</name>
</gene>
<evidence type="ECO:0000313" key="9">
    <source>
        <dbReference type="Proteomes" id="UP000274504"/>
    </source>
</evidence>
<dbReference type="GO" id="GO:0005813">
    <property type="term" value="C:centrosome"/>
    <property type="evidence" value="ECO:0007669"/>
    <property type="project" value="TreeGrafter"/>
</dbReference>
<keyword evidence="5" id="KW-0175">Coiled coil</keyword>
<evidence type="ECO:0000256" key="5">
    <source>
        <dbReference type="ARBA" id="ARBA00023054"/>
    </source>
</evidence>
<dbReference type="GO" id="GO:0031122">
    <property type="term" value="P:cytoplasmic microtubule organization"/>
    <property type="evidence" value="ECO:0007669"/>
    <property type="project" value="TreeGrafter"/>
</dbReference>
<dbReference type="OrthoDB" id="49395at2759"/>
<accession>A0A3P7BVL1</accession>
<dbReference type="PANTHER" id="PTHR18947">
    <property type="entry name" value="HOOK PROTEINS"/>
    <property type="match status" value="1"/>
</dbReference>
<organism evidence="8 9">
    <name type="scientific">Hymenolepis diminuta</name>
    <name type="common">Rat tapeworm</name>
    <dbReference type="NCBI Taxonomy" id="6216"/>
    <lineage>
        <taxon>Eukaryota</taxon>
        <taxon>Metazoa</taxon>
        <taxon>Spiralia</taxon>
        <taxon>Lophotrochozoa</taxon>
        <taxon>Platyhelminthes</taxon>
        <taxon>Cestoda</taxon>
        <taxon>Eucestoda</taxon>
        <taxon>Cyclophyllidea</taxon>
        <taxon>Hymenolepididae</taxon>
        <taxon>Hymenolepis</taxon>
    </lineage>
</organism>
<evidence type="ECO:0000256" key="4">
    <source>
        <dbReference type="ARBA" id="ARBA00022701"/>
    </source>
</evidence>
<feature type="domain" description="HOOK N-terminal" evidence="7">
    <location>
        <begin position="2"/>
        <end position="42"/>
    </location>
</feature>
<dbReference type="GO" id="GO:0005737">
    <property type="term" value="C:cytoplasm"/>
    <property type="evidence" value="ECO:0007669"/>
    <property type="project" value="TreeGrafter"/>
</dbReference>
<evidence type="ECO:0000259" key="7">
    <source>
        <dbReference type="Pfam" id="PF19047"/>
    </source>
</evidence>
<evidence type="ECO:0000313" key="8">
    <source>
        <dbReference type="EMBL" id="VDL64871.1"/>
    </source>
</evidence>
<evidence type="ECO:0000256" key="3">
    <source>
        <dbReference type="ARBA" id="ARBA00022490"/>
    </source>
</evidence>
<dbReference type="InterPro" id="IPR043936">
    <property type="entry name" value="HOOK_N"/>
</dbReference>
<dbReference type="Gene3D" id="1.10.418.10">
    <property type="entry name" value="Calponin-like domain"/>
    <property type="match status" value="1"/>
</dbReference>
<dbReference type="GO" id="GO:0051959">
    <property type="term" value="F:dynein light intermediate chain binding"/>
    <property type="evidence" value="ECO:0007669"/>
    <property type="project" value="TreeGrafter"/>
</dbReference>
<evidence type="ECO:0000256" key="1">
    <source>
        <dbReference type="ARBA" id="ARBA00004245"/>
    </source>
</evidence>
<dbReference type="Pfam" id="PF19047">
    <property type="entry name" value="HOOK_N"/>
    <property type="match status" value="1"/>
</dbReference>
<evidence type="ECO:0000256" key="2">
    <source>
        <dbReference type="ARBA" id="ARBA00006946"/>
    </source>
</evidence>
<dbReference type="GO" id="GO:0030705">
    <property type="term" value="P:cytoskeleton-dependent intracellular transport"/>
    <property type="evidence" value="ECO:0007669"/>
    <property type="project" value="InterPro"/>
</dbReference>
<sequence>MLRLLQLVICCAVNGENKEEYIQAILNMEREVQQAIMESMQEVMNETSTKGDEISLMSKSDRDDVVARKCHELENKWNSRQDFTRIEFIMILTIF</sequence>
<protein>
    <recommendedName>
        <fullName evidence="7">HOOK N-terminal domain-containing protein</fullName>
    </recommendedName>
</protein>
<dbReference type="SUPFAM" id="SSF116907">
    <property type="entry name" value="Hook domain"/>
    <property type="match status" value="1"/>
</dbReference>
<dbReference type="GO" id="GO:0005874">
    <property type="term" value="C:microtubule"/>
    <property type="evidence" value="ECO:0007669"/>
    <property type="project" value="UniProtKB-KW"/>
</dbReference>
<dbReference type="InterPro" id="IPR036872">
    <property type="entry name" value="CH_dom_sf"/>
</dbReference>
<comment type="similarity">
    <text evidence="2">Belongs to the hook family.</text>
</comment>
<reference evidence="8 9" key="1">
    <citation type="submission" date="2018-11" db="EMBL/GenBank/DDBJ databases">
        <authorList>
            <consortium name="Pathogen Informatics"/>
        </authorList>
    </citation>
    <scope>NUCLEOTIDE SEQUENCE [LARGE SCALE GENOMIC DNA]</scope>
</reference>
<dbReference type="Proteomes" id="UP000274504">
    <property type="component" value="Unassembled WGS sequence"/>
</dbReference>
<keyword evidence="3" id="KW-0963">Cytoplasm</keyword>
<comment type="subcellular location">
    <subcellularLocation>
        <location evidence="1">Cytoplasm</location>
        <location evidence="1">Cytoskeleton</location>
    </subcellularLocation>
</comment>
<dbReference type="EMBL" id="UYSG01012559">
    <property type="protein sequence ID" value="VDL64871.1"/>
    <property type="molecule type" value="Genomic_DNA"/>
</dbReference>
<keyword evidence="4" id="KW-0493">Microtubule</keyword>
<keyword evidence="6" id="KW-0206">Cytoskeleton</keyword>
<proteinExistence type="inferred from homology"/>
<dbReference type="AlphaFoldDB" id="A0A3P7BVL1"/>